<accession>A0ABS6JZV1</accession>
<sequence>MINLSQNGFTHNQVRNMLHMKHGSRKIRFRYFLLNQNENELTELKTIESGNVDMSAFSDIKRTARFRMKDTTYTVNGEEKEINWNSDRIQVFVEFKMPDSFVQETVNDEENYFITPVFSTDSTTRLTQTKIEGGWIAFSLGIFLFSSPIRVEVGGSIYRDVEAYDKLLIVKEDKITDRYTIKAGTTYYNAMVSLLNSAGVSKHNIENNGKTISNDKEYEPGTEKLRILNDLASDLNYTPFWVDEYGFFRSYQYRSPQEQPVDYEYADDDMSVTLNGMEEELDLFDLPNVFTVFVANPDTEEEYISTVENTNPNHPRSIENLGRRVVRFEEKDDIADQEALDSYVDRLASESSQVYGRLKFETAIMPFHSYSNVLRIRNSTLGINQRYSETNWSIPLQSGGNMTHEVRRVVSLS</sequence>
<evidence type="ECO:0000313" key="1">
    <source>
        <dbReference type="EMBL" id="MBU9724119.1"/>
    </source>
</evidence>
<reference evidence="1 2" key="1">
    <citation type="submission" date="2021-06" db="EMBL/GenBank/DDBJ databases">
        <title>Bacillus sp. RD4P76, an endophyte from a halophyte.</title>
        <authorList>
            <person name="Sun J.-Q."/>
        </authorList>
    </citation>
    <scope>NUCLEOTIDE SEQUENCE [LARGE SCALE GENOMIC DNA]</scope>
    <source>
        <strain evidence="1 2">JCM 17098</strain>
    </source>
</reference>
<evidence type="ECO:0000313" key="2">
    <source>
        <dbReference type="Proteomes" id="UP000790580"/>
    </source>
</evidence>
<gene>
    <name evidence="1" type="ORF">KS407_22095</name>
</gene>
<comment type="caution">
    <text evidence="1">The sequence shown here is derived from an EMBL/GenBank/DDBJ whole genome shotgun (WGS) entry which is preliminary data.</text>
</comment>
<name>A0ABS6JZV1_9BACI</name>
<dbReference type="EMBL" id="JAHQCR010000088">
    <property type="protein sequence ID" value="MBU9724119.1"/>
    <property type="molecule type" value="Genomic_DNA"/>
</dbReference>
<dbReference type="Proteomes" id="UP000790580">
    <property type="component" value="Unassembled WGS sequence"/>
</dbReference>
<protein>
    <submittedName>
        <fullName evidence="1">Uncharacterized protein</fullName>
    </submittedName>
</protein>
<proteinExistence type="predicted"/>
<dbReference type="RefSeq" id="WP_088074934.1">
    <property type="nucleotide sequence ID" value="NZ_JAHQCR010000088.1"/>
</dbReference>
<organism evidence="1 2">
    <name type="scientific">Evansella alkalicola</name>
    <dbReference type="NCBI Taxonomy" id="745819"/>
    <lineage>
        <taxon>Bacteria</taxon>
        <taxon>Bacillati</taxon>
        <taxon>Bacillota</taxon>
        <taxon>Bacilli</taxon>
        <taxon>Bacillales</taxon>
        <taxon>Bacillaceae</taxon>
        <taxon>Evansella</taxon>
    </lineage>
</organism>
<keyword evidence="2" id="KW-1185">Reference proteome</keyword>